<comment type="subunit">
    <text evidence="5">Interacts with CHMP1A, CHMP1B, VPS4A and VTA1. Interacts with SPAST, STAMBP, and USP8. May interact with VPS37B. May associate with the ESCRT-I complex. Interacts with MITD1, in competition with VSP4. Interacts with SPART (via MIT domain); leading to the recruitment of SPART to midbodies. Interacts with SPAST.</text>
</comment>
<dbReference type="Pfam" id="PF03398">
    <property type="entry name" value="Ist1"/>
    <property type="match status" value="1"/>
</dbReference>
<gene>
    <name evidence="6" type="ORF">DILT_LOCUS19158</name>
</gene>
<organism evidence="6 7">
    <name type="scientific">Dibothriocephalus latus</name>
    <name type="common">Fish tapeworm</name>
    <name type="synonym">Diphyllobothrium latum</name>
    <dbReference type="NCBI Taxonomy" id="60516"/>
    <lineage>
        <taxon>Eukaryota</taxon>
        <taxon>Metazoa</taxon>
        <taxon>Spiralia</taxon>
        <taxon>Lophotrochozoa</taxon>
        <taxon>Platyhelminthes</taxon>
        <taxon>Cestoda</taxon>
        <taxon>Eucestoda</taxon>
        <taxon>Diphyllobothriidea</taxon>
        <taxon>Diphyllobothriidae</taxon>
        <taxon>Dibothriocephalus</taxon>
    </lineage>
</organism>
<name>A0A3P7PLC4_DIBLA</name>
<reference evidence="6 7" key="1">
    <citation type="submission" date="2018-11" db="EMBL/GenBank/DDBJ databases">
        <authorList>
            <consortium name="Pathogen Informatics"/>
        </authorList>
    </citation>
    <scope>NUCLEOTIDE SEQUENCE [LARGE SCALE GENOMIC DNA]</scope>
</reference>
<dbReference type="GO" id="GO:0015031">
    <property type="term" value="P:protein transport"/>
    <property type="evidence" value="ECO:0007669"/>
    <property type="project" value="InterPro"/>
</dbReference>
<comment type="similarity">
    <text evidence="1">Belongs to the IST1 family.</text>
</comment>
<dbReference type="OrthoDB" id="29853at2759"/>
<keyword evidence="7" id="KW-1185">Reference proteome</keyword>
<dbReference type="Proteomes" id="UP000281553">
    <property type="component" value="Unassembled WGS sequence"/>
</dbReference>
<dbReference type="InterPro" id="IPR005061">
    <property type="entry name" value="Ist1"/>
</dbReference>
<dbReference type="InterPro" id="IPR042277">
    <property type="entry name" value="IST1-like"/>
</dbReference>
<evidence type="ECO:0000256" key="5">
    <source>
        <dbReference type="ARBA" id="ARBA00046920"/>
    </source>
</evidence>
<dbReference type="Gene3D" id="1.20.1260.60">
    <property type="entry name" value="Vacuolar protein sorting-associated protein Ist1"/>
    <property type="match status" value="1"/>
</dbReference>
<dbReference type="AlphaFoldDB" id="A0A3P7PLC4"/>
<dbReference type="PANTHER" id="PTHR12161:SF5">
    <property type="entry name" value="IST1 HOMOLOG"/>
    <property type="match status" value="1"/>
</dbReference>
<evidence type="ECO:0000256" key="4">
    <source>
        <dbReference type="ARBA" id="ARBA00046124"/>
    </source>
</evidence>
<evidence type="ECO:0000256" key="3">
    <source>
        <dbReference type="ARBA" id="ARBA00032374"/>
    </source>
</evidence>
<evidence type="ECO:0000313" key="7">
    <source>
        <dbReference type="Proteomes" id="UP000281553"/>
    </source>
</evidence>
<dbReference type="PANTHER" id="PTHR12161">
    <property type="entry name" value="IST1 FAMILY MEMBER"/>
    <property type="match status" value="1"/>
</dbReference>
<sequence>MYFRKHQLFRQCDDGLKEAIATIIWVSPRMQADVPELKIVREQLGYKYGKEFVEACLANAGGVVNAKVMRNMNLHAPPCNLCEMYLVSSRVGNNFFKILPTWLTPIY</sequence>
<evidence type="ECO:0000256" key="1">
    <source>
        <dbReference type="ARBA" id="ARBA00005536"/>
    </source>
</evidence>
<dbReference type="EMBL" id="UYRU01108782">
    <property type="protein sequence ID" value="VDN43691.1"/>
    <property type="molecule type" value="Genomic_DNA"/>
</dbReference>
<evidence type="ECO:0000256" key="2">
    <source>
        <dbReference type="ARBA" id="ARBA00014513"/>
    </source>
</evidence>
<proteinExistence type="inferred from homology"/>
<accession>A0A3P7PLC4</accession>
<protein>
    <recommendedName>
        <fullName evidence="2">IST1 homolog</fullName>
    </recommendedName>
    <alternativeName>
        <fullName evidence="3">Charged multivesicular body protein 8</fullName>
    </alternativeName>
</protein>
<evidence type="ECO:0000313" key="6">
    <source>
        <dbReference type="EMBL" id="VDN43691.1"/>
    </source>
</evidence>
<comment type="function">
    <text evidence="4">ESCRT-III-like protein involved in cytokinesis, nuclear envelope reassembly and endosomal tubulation. Is required for efficient abscission during cytokinesis. Involved in recruiting VPS4A and/or VPS4B to the midbody of dividing cells. During late anaphase, involved in nuclear envelope reassembly and mitotic spindle disassembly together with the ESCRT-III complex: IST1 acts by mediating the recruitment of SPAST to the nuclear membrane, leading to microtubule severing. Recruited to the reforming nuclear envelope (NE) during anaphase by LEMD2. Regulates early endosomal tubulation together with the ESCRT-III complex by mediating the recruitment of SPAST.</text>
</comment>